<protein>
    <submittedName>
        <fullName evidence="1">Uncharacterized protein</fullName>
    </submittedName>
</protein>
<dbReference type="EMBL" id="AKBN01000511">
    <property type="protein sequence ID" value="KFA02452.1"/>
    <property type="molecule type" value="Genomic_DNA"/>
</dbReference>
<organism evidence="1">
    <name type="scientific">Xanthomonas vasicola pv. vasculorum NCPPB 890</name>
    <dbReference type="NCBI Taxonomy" id="1184265"/>
    <lineage>
        <taxon>Bacteria</taxon>
        <taxon>Pseudomonadati</taxon>
        <taxon>Pseudomonadota</taxon>
        <taxon>Gammaproteobacteria</taxon>
        <taxon>Lysobacterales</taxon>
        <taxon>Lysobacteraceae</taxon>
        <taxon>Xanthomonas</taxon>
    </lineage>
</organism>
<dbReference type="AlphaFoldDB" id="A0A836ZTB9"/>
<proteinExistence type="predicted"/>
<comment type="caution">
    <text evidence="1">The sequence shown here is derived from an EMBL/GenBank/DDBJ whole genome shotgun (WGS) entry which is preliminary data.</text>
</comment>
<evidence type="ECO:0000313" key="1">
    <source>
        <dbReference type="EMBL" id="KFA02452.1"/>
    </source>
</evidence>
<sequence length="120" mass="13065">MLGRLPREFTGTIQIASQDSIFGLGPKRTMINPCNSPCLGQVLVDDLSNVLADLPKLACSATTARIKLLTSALPEAISPNLPSTHQQMNVVVALVTQLAWRVHCDENRNTVSINQELSER</sequence>
<name>A0A836ZTB9_XANVA</name>
<gene>
    <name evidence="1" type="ORF">A11K_0109630</name>
</gene>
<reference evidence="1" key="1">
    <citation type="submission" date="2012-05" db="EMBL/GenBank/DDBJ databases">
        <authorList>
            <person name="Studholme D.J."/>
            <person name="Wasukira A."/>
            <person name="Grant M."/>
        </authorList>
    </citation>
    <scope>NUCLEOTIDE SEQUENCE [LARGE SCALE GENOMIC DNA]</scope>
    <source>
        <strain evidence="1">NCPPB 890</strain>
    </source>
</reference>
<accession>A0A836ZTB9</accession>